<sequence>MGVIATLIDLLMWPPVFYLVIFPGFIFTFVLLIILIWAERKVAGRIQMRYGPLEISPRLAGALQLVADLLRYLTQEIIIPRRADRFPYFIAPIAAFVLGMLPIVAIPFSPHYYPIPMNDSILIAAALTTIPPLLTILAGWASNNKFSVIGGARESYLTAAYEAVILISIASIVLAYSTLDFTKAVMLQEQITWGILLNPIAALAMLVGIMMATSRFPFEIVEAEPEVVMGPYTEYSGIMYGLCMGISYVRMFVYNLIFTLLFLGGWHPAGLISTGSFVVDSILVPGAIVATKAIVLSLVMVFARSVYGRYRIDQALAAGWGFWFVIALLSLVVSIGVKAIIGWRA</sequence>
<dbReference type="AlphaFoldDB" id="A0A7J3ZLX6"/>
<keyword evidence="2 5" id="KW-0812">Transmembrane</keyword>
<keyword evidence="3 5" id="KW-1133">Transmembrane helix</keyword>
<feature type="transmembrane region" description="Helical" evidence="5">
    <location>
        <begin position="315"/>
        <end position="341"/>
    </location>
</feature>
<feature type="transmembrane region" description="Helical" evidence="5">
    <location>
        <begin position="16"/>
        <end position="38"/>
    </location>
</feature>
<dbReference type="EC" id="1.6.5.11" evidence="6"/>
<dbReference type="EMBL" id="DRZC01000083">
    <property type="protein sequence ID" value="HHQ81077.1"/>
    <property type="molecule type" value="Genomic_DNA"/>
</dbReference>
<dbReference type="GO" id="GO:0009060">
    <property type="term" value="P:aerobic respiration"/>
    <property type="evidence" value="ECO:0007669"/>
    <property type="project" value="TreeGrafter"/>
</dbReference>
<feature type="transmembrane region" description="Helical" evidence="5">
    <location>
        <begin position="282"/>
        <end position="303"/>
    </location>
</feature>
<evidence type="ECO:0000256" key="1">
    <source>
        <dbReference type="ARBA" id="ARBA00004141"/>
    </source>
</evidence>
<reference evidence="6" key="1">
    <citation type="journal article" date="2020" name="mSystems">
        <title>Genome- and Community-Level Interaction Insights into Carbon Utilization and Element Cycling Functions of Hydrothermarchaeota in Hydrothermal Sediment.</title>
        <authorList>
            <person name="Zhou Z."/>
            <person name="Liu Y."/>
            <person name="Xu W."/>
            <person name="Pan J."/>
            <person name="Luo Z.H."/>
            <person name="Li M."/>
        </authorList>
    </citation>
    <scope>NUCLEOTIDE SEQUENCE [LARGE SCALE GENOMIC DNA]</scope>
    <source>
        <strain evidence="6">SpSt-1116</strain>
    </source>
</reference>
<comment type="subcellular location">
    <subcellularLocation>
        <location evidence="1">Membrane</location>
        <topology evidence="1">Multi-pass membrane protein</topology>
    </subcellularLocation>
</comment>
<evidence type="ECO:0000256" key="3">
    <source>
        <dbReference type="ARBA" id="ARBA00022989"/>
    </source>
</evidence>
<evidence type="ECO:0000256" key="5">
    <source>
        <dbReference type="SAM" id="Phobius"/>
    </source>
</evidence>
<dbReference type="Pfam" id="PF00146">
    <property type="entry name" value="NADHdh"/>
    <property type="match status" value="1"/>
</dbReference>
<feature type="transmembrane region" description="Helical" evidence="5">
    <location>
        <begin position="160"/>
        <end position="179"/>
    </location>
</feature>
<protein>
    <submittedName>
        <fullName evidence="6">NADH-quinone oxidoreductase subunit NuoH</fullName>
        <ecNumber evidence="6">1.6.5.11</ecNumber>
    </submittedName>
</protein>
<comment type="caution">
    <text evidence="6">The sequence shown here is derived from an EMBL/GenBank/DDBJ whole genome shotgun (WGS) entry which is preliminary data.</text>
</comment>
<proteinExistence type="inferred from homology"/>
<dbReference type="InterPro" id="IPR001694">
    <property type="entry name" value="NADH_UbQ_OxRdtase_su1/FPO"/>
</dbReference>
<dbReference type="NCBIfam" id="NF004741">
    <property type="entry name" value="PRK06076.1-2"/>
    <property type="match status" value="1"/>
</dbReference>
<feature type="transmembrane region" description="Helical" evidence="5">
    <location>
        <begin position="120"/>
        <end position="140"/>
    </location>
</feature>
<dbReference type="PANTHER" id="PTHR11432">
    <property type="entry name" value="NADH DEHYDROGENASE SUBUNIT 1"/>
    <property type="match status" value="1"/>
</dbReference>
<accession>A0A7J3ZLX6</accession>
<keyword evidence="4 5" id="KW-0472">Membrane</keyword>
<keyword evidence="6" id="KW-0560">Oxidoreductase</keyword>
<name>A0A7J3ZLX6_9CREN</name>
<dbReference type="GO" id="GO:0003954">
    <property type="term" value="F:NADH dehydrogenase activity"/>
    <property type="evidence" value="ECO:0007669"/>
    <property type="project" value="TreeGrafter"/>
</dbReference>
<dbReference type="GO" id="GO:0016020">
    <property type="term" value="C:membrane"/>
    <property type="evidence" value="ECO:0007669"/>
    <property type="project" value="UniProtKB-SubCell"/>
</dbReference>
<dbReference type="PANTHER" id="PTHR11432:SF3">
    <property type="entry name" value="NADH-UBIQUINONE OXIDOREDUCTASE CHAIN 1"/>
    <property type="match status" value="1"/>
</dbReference>
<gene>
    <name evidence="6" type="primary">nuoH</name>
    <name evidence="6" type="ORF">ENM78_06490</name>
</gene>
<evidence type="ECO:0000256" key="2">
    <source>
        <dbReference type="ARBA" id="ARBA00022692"/>
    </source>
</evidence>
<dbReference type="HAMAP" id="MF_01350">
    <property type="entry name" value="NDH1_NuoH"/>
    <property type="match status" value="1"/>
</dbReference>
<organism evidence="6">
    <name type="scientific">Fervidicoccus fontis</name>
    <dbReference type="NCBI Taxonomy" id="683846"/>
    <lineage>
        <taxon>Archaea</taxon>
        <taxon>Thermoproteota</taxon>
        <taxon>Thermoprotei</taxon>
        <taxon>Fervidicoccales</taxon>
        <taxon>Fervidicoccaceae</taxon>
        <taxon>Fervidicoccus</taxon>
    </lineage>
</organism>
<feature type="transmembrane region" description="Helical" evidence="5">
    <location>
        <begin position="86"/>
        <end position="108"/>
    </location>
</feature>
<evidence type="ECO:0000313" key="6">
    <source>
        <dbReference type="EMBL" id="HHQ81077.1"/>
    </source>
</evidence>
<evidence type="ECO:0000256" key="4">
    <source>
        <dbReference type="ARBA" id="ARBA00023136"/>
    </source>
</evidence>
<feature type="transmembrane region" description="Helical" evidence="5">
    <location>
        <begin position="191"/>
        <end position="212"/>
    </location>
</feature>